<protein>
    <recommendedName>
        <fullName evidence="3">Lipoprotein</fullName>
    </recommendedName>
</protein>
<evidence type="ECO:0000313" key="2">
    <source>
        <dbReference type="Proteomes" id="UP000265431"/>
    </source>
</evidence>
<gene>
    <name evidence="1" type="ORF">D1224_15065</name>
</gene>
<dbReference type="RefSeq" id="WP_119380757.1">
    <property type="nucleotide sequence ID" value="NZ_QWGB01000014.1"/>
</dbReference>
<comment type="caution">
    <text evidence="1">The sequence shown here is derived from an EMBL/GenBank/DDBJ whole genome shotgun (WGS) entry which is preliminary data.</text>
</comment>
<name>A0A399QPN0_9PROT</name>
<keyword evidence="2" id="KW-1185">Reference proteome</keyword>
<accession>A0A399QPN0</accession>
<dbReference type="Proteomes" id="UP000265431">
    <property type="component" value="Unassembled WGS sequence"/>
</dbReference>
<proteinExistence type="predicted"/>
<evidence type="ECO:0008006" key="3">
    <source>
        <dbReference type="Google" id="ProtNLM"/>
    </source>
</evidence>
<dbReference type="OrthoDB" id="7631260at2"/>
<dbReference type="EMBL" id="QWGB01000014">
    <property type="protein sequence ID" value="RIJ20441.1"/>
    <property type="molecule type" value="Genomic_DNA"/>
</dbReference>
<dbReference type="AlphaFoldDB" id="A0A399QPN0"/>
<evidence type="ECO:0000313" key="1">
    <source>
        <dbReference type="EMBL" id="RIJ20441.1"/>
    </source>
</evidence>
<dbReference type="PROSITE" id="PS51257">
    <property type="entry name" value="PROKAR_LIPOPROTEIN"/>
    <property type="match status" value="1"/>
</dbReference>
<sequence>MKFPVSVLLAGFILAACDGSSGDRRAIMKFCETEVGMEAAECECLTDAAEETLDDELFAKFADIARNGGEEEISIPGNSAREQEQIFAFIFEAAPRCAFGQE</sequence>
<reference evidence="1 2" key="1">
    <citation type="submission" date="2018-08" db="EMBL/GenBank/DDBJ databases">
        <title>Henriciella mobilis sp. nov., isolated from seawater.</title>
        <authorList>
            <person name="Cheng H."/>
            <person name="Wu Y.-H."/>
            <person name="Xu X.-W."/>
            <person name="Guo L.-L."/>
        </authorList>
    </citation>
    <scope>NUCLEOTIDE SEQUENCE [LARGE SCALE GENOMIC DNA]</scope>
    <source>
        <strain evidence="1 2">CCUG66934</strain>
    </source>
</reference>
<organism evidence="1 2">
    <name type="scientific">Henriciella barbarensis</name>
    <dbReference type="NCBI Taxonomy" id="86342"/>
    <lineage>
        <taxon>Bacteria</taxon>
        <taxon>Pseudomonadati</taxon>
        <taxon>Pseudomonadota</taxon>
        <taxon>Alphaproteobacteria</taxon>
        <taxon>Hyphomonadales</taxon>
        <taxon>Hyphomonadaceae</taxon>
        <taxon>Henriciella</taxon>
    </lineage>
</organism>